<dbReference type="Pfam" id="PF14383">
    <property type="entry name" value="VARLMGL"/>
    <property type="match status" value="1"/>
</dbReference>
<dbReference type="PANTHER" id="PTHR46836">
    <property type="entry name" value="AFADIN"/>
    <property type="match status" value="1"/>
</dbReference>
<dbReference type="PANTHER" id="PTHR46836:SF7">
    <property type="entry name" value="PHOSPHATIDYLINOSITOL N-ACETYGLUCOSAMINLYTRANSFERASE SUBUNIT P-LIKE PROTEIN"/>
    <property type="match status" value="1"/>
</dbReference>
<organism evidence="4 5">
    <name type="scientific">Theobroma cacao</name>
    <name type="common">Cacao</name>
    <name type="synonym">Cocoa</name>
    <dbReference type="NCBI Taxonomy" id="3641"/>
    <lineage>
        <taxon>Eukaryota</taxon>
        <taxon>Viridiplantae</taxon>
        <taxon>Streptophyta</taxon>
        <taxon>Embryophyta</taxon>
        <taxon>Tracheophyta</taxon>
        <taxon>Spermatophyta</taxon>
        <taxon>Magnoliopsida</taxon>
        <taxon>eudicotyledons</taxon>
        <taxon>Gunneridae</taxon>
        <taxon>Pentapetalae</taxon>
        <taxon>rosids</taxon>
        <taxon>malvids</taxon>
        <taxon>Malvales</taxon>
        <taxon>Malvaceae</taxon>
        <taxon>Byttnerioideae</taxon>
        <taxon>Theobroma</taxon>
    </lineage>
</organism>
<sequence length="935" mass="105958">MSMNMECKPATPSVIAKLMGLDELPTQQPVKKQKRQRVLSENYLRKVASIGVWEKRSFDERHSYRFSIEEQKEFKDVYEVIESLERDKESDLFAEKGRADLRSSEEKIPILSGSHADADCVPVGVKLQHLKEVHSGQYGPGFVDSRMDYFENHFQNPDYLTTKPFYDQEGVSSHLLSGHVRISEPAYSLDSENTDIYREVRNRTDQGNAKLRQQLENHLVKDFQRKYGPDSMFPGCRLESNNEKHPSFRKVVVLKPKPGKVEDASNCLSSPSSSEGSYSGNRKDKGFLSHGKGNSHTQVKERKNLSNDVKSTGHRSIPSCGSEKEITRKTRHKTSDIPLQPPRSGFSGVHSLAKEPELMMVSSPNYSDLNNWYKPSCNYLDGSYVAQEAKKQISERWRMNKEFRENGLTFGGRGRSRTLGEMLALPDYDKYANFRTPLGISSRDGWKKMGVGDLIKSRSPAYFTSVGSPKTRTSHKAFHDDLCMTMRPMFSLNWSRLKSSKQGSSGKDDLERRNSGSNCKKSQSSPYLKSEKNHLLEDKYVIHYMFKNKLEKQDRAEQHSIVRKSLKHDVDCSDSENEITPIDQCNDIKDGNMSPEGSVVPESPMCTVASPSMASDMVVAIENVSVSKCTENHKQPQFEPIGCTMSEKDYDSSFIPDASSKQEDMLMEISEECGTDPDSLVNLERAYQPSPVSVLEAPFAEEVLSNSECFHSVSASLHDVRRQLEFLKSESYEGYSEGPGMVVSSDDDDDDAGEESLKNCEVNEDSTKLFGVEESRDFSYMVDVLTEAGFHSRNQNIGFDGRHSPEIPISPSIFDALEKKYDEQIAWKRSARRLLFDRINSGLMEILQPCFGEPIWAKPVARRLSFRQNLKEIKEELYMLLVSQEKEARKDSSEKVLGKDDGWLFLGYDIEVIGREIENSLIDELAAEIVSLESF</sequence>
<evidence type="ECO:0000313" key="5">
    <source>
        <dbReference type="Proteomes" id="UP000026915"/>
    </source>
</evidence>
<feature type="domain" description="DUF4378" evidence="2">
    <location>
        <begin position="777"/>
        <end position="928"/>
    </location>
</feature>
<feature type="domain" description="DUF3741" evidence="3">
    <location>
        <begin position="11"/>
        <end position="28"/>
    </location>
</feature>
<feature type="compositionally biased region" description="Polar residues" evidence="1">
    <location>
        <begin position="515"/>
        <end position="527"/>
    </location>
</feature>
<evidence type="ECO:0000259" key="2">
    <source>
        <dbReference type="Pfam" id="PF14309"/>
    </source>
</evidence>
<evidence type="ECO:0000256" key="1">
    <source>
        <dbReference type="SAM" id="MobiDB-lite"/>
    </source>
</evidence>
<dbReference type="Pfam" id="PF14309">
    <property type="entry name" value="DUF4378"/>
    <property type="match status" value="1"/>
</dbReference>
<dbReference type="InParanoid" id="A0A061FM23"/>
<dbReference type="InterPro" id="IPR032795">
    <property type="entry name" value="DUF3741-assoc"/>
</dbReference>
<feature type="compositionally biased region" description="Low complexity" evidence="1">
    <location>
        <begin position="265"/>
        <end position="279"/>
    </location>
</feature>
<dbReference type="EMBL" id="CM001888">
    <property type="protein sequence ID" value="EOY18370.1"/>
    <property type="molecule type" value="Genomic_DNA"/>
</dbReference>
<gene>
    <name evidence="4" type="ORF">TCM_042973</name>
</gene>
<proteinExistence type="predicted"/>
<feature type="region of interest" description="Disordered" evidence="1">
    <location>
        <begin position="497"/>
        <end position="528"/>
    </location>
</feature>
<dbReference type="eggNOG" id="ENOG502RBI2">
    <property type="taxonomic scope" value="Eukaryota"/>
</dbReference>
<evidence type="ECO:0000313" key="4">
    <source>
        <dbReference type="EMBL" id="EOY18370.1"/>
    </source>
</evidence>
<dbReference type="HOGENOM" id="CLU_006751_0_0_1"/>
<dbReference type="OMA" id="NEPEFMM"/>
<reference evidence="4 5" key="1">
    <citation type="journal article" date="2013" name="Genome Biol.">
        <title>The genome sequence of the most widely cultivated cacao type and its use to identify candidate genes regulating pod color.</title>
        <authorList>
            <person name="Motamayor J.C."/>
            <person name="Mockaitis K."/>
            <person name="Schmutz J."/>
            <person name="Haiminen N."/>
            <person name="Iii D.L."/>
            <person name="Cornejo O."/>
            <person name="Findley S.D."/>
            <person name="Zheng P."/>
            <person name="Utro F."/>
            <person name="Royaert S."/>
            <person name="Saski C."/>
            <person name="Jenkins J."/>
            <person name="Podicheti R."/>
            <person name="Zhao M."/>
            <person name="Scheffler B.E."/>
            <person name="Stack J.C."/>
            <person name="Feltus F.A."/>
            <person name="Mustiga G.M."/>
            <person name="Amores F."/>
            <person name="Phillips W."/>
            <person name="Marelli J.P."/>
            <person name="May G.D."/>
            <person name="Shapiro H."/>
            <person name="Ma J."/>
            <person name="Bustamante C.D."/>
            <person name="Schnell R.J."/>
            <person name="Main D."/>
            <person name="Gilbert D."/>
            <person name="Parida L."/>
            <person name="Kuhn D.N."/>
        </authorList>
    </citation>
    <scope>NUCLEOTIDE SEQUENCE [LARGE SCALE GENOMIC DNA]</scope>
    <source>
        <strain evidence="5">cv. Matina 1-6</strain>
    </source>
</reference>
<name>A0A061FM23_THECC</name>
<dbReference type="Gramene" id="EOY18370">
    <property type="protein sequence ID" value="EOY18370"/>
    <property type="gene ID" value="TCM_042973"/>
</dbReference>
<dbReference type="Proteomes" id="UP000026915">
    <property type="component" value="Chromosome 10"/>
</dbReference>
<dbReference type="InterPro" id="IPR025486">
    <property type="entry name" value="DUF4378"/>
</dbReference>
<accession>A0A061FM23</accession>
<dbReference type="AlphaFoldDB" id="A0A061FM23"/>
<evidence type="ECO:0000259" key="3">
    <source>
        <dbReference type="Pfam" id="PF14383"/>
    </source>
</evidence>
<keyword evidence="5" id="KW-1185">Reference proteome</keyword>
<feature type="region of interest" description="Disordered" evidence="1">
    <location>
        <begin position="260"/>
        <end position="347"/>
    </location>
</feature>
<dbReference type="STRING" id="3641.A0A061FM23"/>
<protein>
    <submittedName>
        <fullName evidence="4">Uncharacterized protein isoform 1</fullName>
    </submittedName>
</protein>